<evidence type="ECO:0000256" key="1">
    <source>
        <dbReference type="SAM" id="Phobius"/>
    </source>
</evidence>
<proteinExistence type="predicted"/>
<evidence type="ECO:0000313" key="2">
    <source>
        <dbReference type="EMBL" id="MBA4622762.1"/>
    </source>
</evidence>
<reference evidence="2" key="1">
    <citation type="journal article" date="2013" name="J. Plant Res.">
        <title>Effect of fungi and light on seed germination of three Opuntia species from semiarid lands of central Mexico.</title>
        <authorList>
            <person name="Delgado-Sanchez P."/>
            <person name="Jimenez-Bremont J.F."/>
            <person name="Guerrero-Gonzalez Mde L."/>
            <person name="Flores J."/>
        </authorList>
    </citation>
    <scope>NUCLEOTIDE SEQUENCE</scope>
    <source>
        <tissue evidence="2">Cladode</tissue>
    </source>
</reference>
<dbReference type="AlphaFoldDB" id="A0A7C9CPP6"/>
<dbReference type="EMBL" id="GISG01040110">
    <property type="protein sequence ID" value="MBA4622765.1"/>
    <property type="molecule type" value="Transcribed_RNA"/>
</dbReference>
<keyword evidence="1" id="KW-0472">Membrane</keyword>
<keyword evidence="1" id="KW-1133">Transmembrane helix</keyword>
<name>A0A7C9CPP6_OPUST</name>
<organism evidence="2">
    <name type="scientific">Opuntia streptacantha</name>
    <name type="common">Prickly pear cactus</name>
    <name type="synonym">Opuntia cardona</name>
    <dbReference type="NCBI Taxonomy" id="393608"/>
    <lineage>
        <taxon>Eukaryota</taxon>
        <taxon>Viridiplantae</taxon>
        <taxon>Streptophyta</taxon>
        <taxon>Embryophyta</taxon>
        <taxon>Tracheophyta</taxon>
        <taxon>Spermatophyta</taxon>
        <taxon>Magnoliopsida</taxon>
        <taxon>eudicotyledons</taxon>
        <taxon>Gunneridae</taxon>
        <taxon>Pentapetalae</taxon>
        <taxon>Caryophyllales</taxon>
        <taxon>Cactineae</taxon>
        <taxon>Cactaceae</taxon>
        <taxon>Opuntioideae</taxon>
        <taxon>Opuntia</taxon>
    </lineage>
</organism>
<sequence length="110" mass="12547">MGVGMLGFRPVLSVMGAVMRMGWCSAPIVAEIVGFFVVCSAYCLFCFTYQFPVVAYLKKCPYIGKIAYQFPVCKKRTEYIYKRGYFHDSSWFSIASQCEIQSLLQARIFS</sequence>
<keyword evidence="1" id="KW-0812">Transmembrane</keyword>
<protein>
    <submittedName>
        <fullName evidence="2">Uncharacterized protein</fullName>
    </submittedName>
</protein>
<reference evidence="2" key="2">
    <citation type="submission" date="2020-07" db="EMBL/GenBank/DDBJ databases">
        <authorList>
            <person name="Vera ALvarez R."/>
            <person name="Arias-Moreno D.M."/>
            <person name="Jimenez-Jacinto V."/>
            <person name="Jimenez-Bremont J.F."/>
            <person name="Swaminathan K."/>
            <person name="Moose S.P."/>
            <person name="Guerrero-Gonzalez M.L."/>
            <person name="Marino-Ramirez L."/>
            <person name="Landsman D."/>
            <person name="Rodriguez-Kessler M."/>
            <person name="Delgado-Sanchez P."/>
        </authorList>
    </citation>
    <scope>NUCLEOTIDE SEQUENCE</scope>
    <source>
        <tissue evidence="2">Cladode</tissue>
    </source>
</reference>
<accession>A0A7C9CPP6</accession>
<feature type="transmembrane region" description="Helical" evidence="1">
    <location>
        <begin position="28"/>
        <end position="49"/>
    </location>
</feature>
<dbReference type="EMBL" id="GISG01040094">
    <property type="protein sequence ID" value="MBA4622762.1"/>
    <property type="molecule type" value="Transcribed_RNA"/>
</dbReference>